<dbReference type="EMBL" id="OCNE01000001">
    <property type="protein sequence ID" value="SOD58476.1"/>
    <property type="molecule type" value="Genomic_DNA"/>
</dbReference>
<gene>
    <name evidence="1" type="ORF">SAMN06297387_101166</name>
</gene>
<dbReference type="AlphaFoldDB" id="A0A286DIM9"/>
<protein>
    <submittedName>
        <fullName evidence="1">Uncharacterized protein</fullName>
    </submittedName>
</protein>
<accession>A0A286DIM9</accession>
<reference evidence="1 2" key="1">
    <citation type="submission" date="2017-09" db="EMBL/GenBank/DDBJ databases">
        <authorList>
            <person name="Ehlers B."/>
            <person name="Leendertz F.H."/>
        </authorList>
    </citation>
    <scope>NUCLEOTIDE SEQUENCE [LARGE SCALE GENOMIC DNA]</scope>
    <source>
        <strain evidence="1 2">CGMCC 4.7095</strain>
    </source>
</reference>
<proteinExistence type="predicted"/>
<keyword evidence="2" id="KW-1185">Reference proteome</keyword>
<evidence type="ECO:0000313" key="1">
    <source>
        <dbReference type="EMBL" id="SOD58476.1"/>
    </source>
</evidence>
<organism evidence="1 2">
    <name type="scientific">Streptomyces zhaozhouensis</name>
    <dbReference type="NCBI Taxonomy" id="1300267"/>
    <lineage>
        <taxon>Bacteria</taxon>
        <taxon>Bacillati</taxon>
        <taxon>Actinomycetota</taxon>
        <taxon>Actinomycetes</taxon>
        <taxon>Kitasatosporales</taxon>
        <taxon>Streptomycetaceae</taxon>
        <taxon>Streptomyces</taxon>
    </lineage>
</organism>
<dbReference type="Proteomes" id="UP000219072">
    <property type="component" value="Unassembled WGS sequence"/>
</dbReference>
<evidence type="ECO:0000313" key="2">
    <source>
        <dbReference type="Proteomes" id="UP000219072"/>
    </source>
</evidence>
<sequence length="135" mass="14279">MHPYRGAAGAPGATVSGMDLDSALALVTAAAGSVATEAGRHAWDSLMSLTRRITGRPEPVDPGDEDAVRVLVGRISDRAEADEEFAHQLRDWARTYQSAVDARHSQVRNEISGDARITGPVVQAQNITGPITFGS</sequence>
<name>A0A286DIM9_9ACTN</name>